<proteinExistence type="predicted"/>
<protein>
    <submittedName>
        <fullName evidence="4">Rho-GAP domain-containing protein</fullName>
    </submittedName>
</protein>
<dbReference type="Proteomes" id="UP000038040">
    <property type="component" value="Unplaced"/>
</dbReference>
<feature type="region of interest" description="Disordered" evidence="1">
    <location>
        <begin position="642"/>
        <end position="664"/>
    </location>
</feature>
<dbReference type="WBParaSite" id="DME_0000931801-mRNA-1">
    <property type="protein sequence ID" value="DME_0000931801-mRNA-1"/>
    <property type="gene ID" value="DME_0000931801"/>
</dbReference>
<name>A0A0N4UN53_DRAME</name>
<dbReference type="InterPro" id="IPR058599">
    <property type="entry name" value="PHAT_Smg/ZCCHC2-like"/>
</dbReference>
<sequence>LQNGVDHLYHKQIPVNRQHVINNTNDGNYRGYRYSSSNNGCGCRGTISGSDSENFNITATYRRRSKIYNNQSIDCSKNISNIDNYILPKTNGACKYRSGSGEVGSASADSIASEDLLSSPAIDLVLDYSQTIEKNDVTLMTDQIPACSIDIRLEIKSDDIKSDYVVLDSRFIYVLDVCKDVIIHICNMKRWQRIEAIADLVHCLTPNEQRFFGSCIEAAVRPISSYARQNAEKFNQSSFIEKLIERESYENLINHAFSIISLINSSNRRSAHAFHSLLKQLIADFDEATKNFSKAKKDEIIDKLQLIVSTALNHPAYRLENKVELRFIRDKFFTYDSPQCISQDDQAFTPTTSSEDIPIVISRLDISDIDKAQNDVYSIKAEWSDNRISYLLKTADQISELHNKLLDQFPNEAGMKTEIPRLLPYLNRSHPKSILTYIRALPDLPARVLVSQIFRDFFYHSRLDSSSLTSPPQSLLLSNTPSDKPFTNTSQSLDFSSKTDLLYHSTSTFGLQNCNFSPLSVPVTSIAPSNNIILCATPLHVTTIPPQRTNIIPVTQPLQFPSAAYNYMHLLTLSTNVNGVACYNCAADHHGICCPKPHYSEIVASGKHFLHIIFYCDYKLDYDNAVNSEQLASDGTSVLAISSTSPLPSRSQSFSSPPPPSSSC</sequence>
<dbReference type="Pfam" id="PF26034">
    <property type="entry name" value="PHAT_SMAUG"/>
    <property type="match status" value="1"/>
</dbReference>
<accession>A0A0N4UN53</accession>
<dbReference type="SUPFAM" id="SSF64268">
    <property type="entry name" value="PX domain"/>
    <property type="match status" value="1"/>
</dbReference>
<evidence type="ECO:0000256" key="1">
    <source>
        <dbReference type="SAM" id="MobiDB-lite"/>
    </source>
</evidence>
<organism evidence="3 4">
    <name type="scientific">Dracunculus medinensis</name>
    <name type="common">Guinea worm</name>
    <dbReference type="NCBI Taxonomy" id="318479"/>
    <lineage>
        <taxon>Eukaryota</taxon>
        <taxon>Metazoa</taxon>
        <taxon>Ecdysozoa</taxon>
        <taxon>Nematoda</taxon>
        <taxon>Chromadorea</taxon>
        <taxon>Rhabditida</taxon>
        <taxon>Spirurina</taxon>
        <taxon>Dracunculoidea</taxon>
        <taxon>Dracunculidae</taxon>
        <taxon>Dracunculus</taxon>
    </lineage>
</organism>
<feature type="compositionally biased region" description="Low complexity" evidence="1">
    <location>
        <begin position="464"/>
        <end position="482"/>
    </location>
</feature>
<evidence type="ECO:0000259" key="2">
    <source>
        <dbReference type="Pfam" id="PF26034"/>
    </source>
</evidence>
<evidence type="ECO:0000313" key="4">
    <source>
        <dbReference type="WBParaSite" id="DME_0000931801-mRNA-1"/>
    </source>
</evidence>
<reference evidence="4" key="1">
    <citation type="submission" date="2017-02" db="UniProtKB">
        <authorList>
            <consortium name="WormBaseParasite"/>
        </authorList>
    </citation>
    <scope>IDENTIFICATION</scope>
</reference>
<dbReference type="AlphaFoldDB" id="A0A0N4UN53"/>
<dbReference type="GO" id="GO:0035091">
    <property type="term" value="F:phosphatidylinositol binding"/>
    <property type="evidence" value="ECO:0007669"/>
    <property type="project" value="InterPro"/>
</dbReference>
<feature type="domain" description="SMAUG/ZCCHC2-like PHAT" evidence="2">
    <location>
        <begin position="228"/>
        <end position="330"/>
    </location>
</feature>
<dbReference type="Gene3D" id="3.30.1520.10">
    <property type="entry name" value="Phox-like domain"/>
    <property type="match status" value="1"/>
</dbReference>
<feature type="compositionally biased region" description="Low complexity" evidence="1">
    <location>
        <begin position="642"/>
        <end position="655"/>
    </location>
</feature>
<feature type="region of interest" description="Disordered" evidence="1">
    <location>
        <begin position="464"/>
        <end position="483"/>
    </location>
</feature>
<dbReference type="InterPro" id="IPR042344">
    <property type="entry name" value="ZCCHC14"/>
</dbReference>
<evidence type="ECO:0000313" key="3">
    <source>
        <dbReference type="Proteomes" id="UP000038040"/>
    </source>
</evidence>
<dbReference type="PANTHER" id="PTHR16195">
    <property type="entry name" value="ZINC FINGER CCHC DOMAIN CONTAINING PROTEIN"/>
    <property type="match status" value="1"/>
</dbReference>
<dbReference type="InterPro" id="IPR036871">
    <property type="entry name" value="PX_dom_sf"/>
</dbReference>
<dbReference type="PANTHER" id="PTHR16195:SF16">
    <property type="entry name" value="ZINC FINGER CCHC DOMAIN-CONTAINING PROTEIN 14"/>
    <property type="match status" value="1"/>
</dbReference>